<organism evidence="2 3">
    <name type="scientific">Rhipicephalus sanguineus</name>
    <name type="common">Brown dog tick</name>
    <name type="synonym">Ixodes sanguineus</name>
    <dbReference type="NCBI Taxonomy" id="34632"/>
    <lineage>
        <taxon>Eukaryota</taxon>
        <taxon>Metazoa</taxon>
        <taxon>Ecdysozoa</taxon>
        <taxon>Arthropoda</taxon>
        <taxon>Chelicerata</taxon>
        <taxon>Arachnida</taxon>
        <taxon>Acari</taxon>
        <taxon>Parasitiformes</taxon>
        <taxon>Ixodida</taxon>
        <taxon>Ixodoidea</taxon>
        <taxon>Ixodidae</taxon>
        <taxon>Rhipicephalinae</taxon>
        <taxon>Rhipicephalus</taxon>
        <taxon>Rhipicephalus</taxon>
    </lineage>
</organism>
<accession>A0A9D4Q849</accession>
<keyword evidence="3" id="KW-1185">Reference proteome</keyword>
<evidence type="ECO:0000313" key="3">
    <source>
        <dbReference type="Proteomes" id="UP000821837"/>
    </source>
</evidence>
<dbReference type="Proteomes" id="UP000821837">
    <property type="component" value="Chromosome 11"/>
</dbReference>
<name>A0A9D4Q849_RHISA</name>
<reference evidence="2" key="1">
    <citation type="journal article" date="2020" name="Cell">
        <title>Large-Scale Comparative Analyses of Tick Genomes Elucidate Their Genetic Diversity and Vector Capacities.</title>
        <authorList>
            <consortium name="Tick Genome and Microbiome Consortium (TIGMIC)"/>
            <person name="Jia N."/>
            <person name="Wang J."/>
            <person name="Shi W."/>
            <person name="Du L."/>
            <person name="Sun Y."/>
            <person name="Zhan W."/>
            <person name="Jiang J.F."/>
            <person name="Wang Q."/>
            <person name="Zhang B."/>
            <person name="Ji P."/>
            <person name="Bell-Sakyi L."/>
            <person name="Cui X.M."/>
            <person name="Yuan T.T."/>
            <person name="Jiang B.G."/>
            <person name="Yang W.F."/>
            <person name="Lam T.T."/>
            <person name="Chang Q.C."/>
            <person name="Ding S.J."/>
            <person name="Wang X.J."/>
            <person name="Zhu J.G."/>
            <person name="Ruan X.D."/>
            <person name="Zhao L."/>
            <person name="Wei J.T."/>
            <person name="Ye R.Z."/>
            <person name="Que T.C."/>
            <person name="Du C.H."/>
            <person name="Zhou Y.H."/>
            <person name="Cheng J.X."/>
            <person name="Dai P.F."/>
            <person name="Guo W.B."/>
            <person name="Han X.H."/>
            <person name="Huang E.J."/>
            <person name="Li L.F."/>
            <person name="Wei W."/>
            <person name="Gao Y.C."/>
            <person name="Liu J.Z."/>
            <person name="Shao H.Z."/>
            <person name="Wang X."/>
            <person name="Wang C.C."/>
            <person name="Yang T.C."/>
            <person name="Huo Q.B."/>
            <person name="Li W."/>
            <person name="Chen H.Y."/>
            <person name="Chen S.E."/>
            <person name="Zhou L.G."/>
            <person name="Ni X.B."/>
            <person name="Tian J.H."/>
            <person name="Sheng Y."/>
            <person name="Liu T."/>
            <person name="Pan Y.S."/>
            <person name="Xia L.Y."/>
            <person name="Li J."/>
            <person name="Zhao F."/>
            <person name="Cao W.C."/>
        </authorList>
    </citation>
    <scope>NUCLEOTIDE SEQUENCE</scope>
    <source>
        <strain evidence="2">Rsan-2018</strain>
    </source>
</reference>
<proteinExistence type="predicted"/>
<reference evidence="2" key="2">
    <citation type="submission" date="2021-09" db="EMBL/GenBank/DDBJ databases">
        <authorList>
            <person name="Jia N."/>
            <person name="Wang J."/>
            <person name="Shi W."/>
            <person name="Du L."/>
            <person name="Sun Y."/>
            <person name="Zhan W."/>
            <person name="Jiang J."/>
            <person name="Wang Q."/>
            <person name="Zhang B."/>
            <person name="Ji P."/>
            <person name="Sakyi L.B."/>
            <person name="Cui X."/>
            <person name="Yuan T."/>
            <person name="Jiang B."/>
            <person name="Yang W."/>
            <person name="Lam T.T.-Y."/>
            <person name="Chang Q."/>
            <person name="Ding S."/>
            <person name="Wang X."/>
            <person name="Zhu J."/>
            <person name="Ruan X."/>
            <person name="Zhao L."/>
            <person name="Wei J."/>
            <person name="Que T."/>
            <person name="Du C."/>
            <person name="Cheng J."/>
            <person name="Dai P."/>
            <person name="Han X."/>
            <person name="Huang E."/>
            <person name="Gao Y."/>
            <person name="Liu J."/>
            <person name="Shao H."/>
            <person name="Ye R."/>
            <person name="Li L."/>
            <person name="Wei W."/>
            <person name="Wang X."/>
            <person name="Wang C."/>
            <person name="Huo Q."/>
            <person name="Li W."/>
            <person name="Guo W."/>
            <person name="Chen H."/>
            <person name="Chen S."/>
            <person name="Zhou L."/>
            <person name="Zhou L."/>
            <person name="Ni X."/>
            <person name="Tian J."/>
            <person name="Zhou Y."/>
            <person name="Sheng Y."/>
            <person name="Liu T."/>
            <person name="Pan Y."/>
            <person name="Xia L."/>
            <person name="Li J."/>
            <person name="Zhao F."/>
            <person name="Cao W."/>
        </authorList>
    </citation>
    <scope>NUCLEOTIDE SEQUENCE</scope>
    <source>
        <strain evidence="2">Rsan-2018</strain>
        <tissue evidence="2">Larvae</tissue>
    </source>
</reference>
<dbReference type="EMBL" id="JABSTV010001247">
    <property type="protein sequence ID" value="KAH7971605.1"/>
    <property type="molecule type" value="Genomic_DNA"/>
</dbReference>
<evidence type="ECO:0000256" key="1">
    <source>
        <dbReference type="SAM" id="MobiDB-lite"/>
    </source>
</evidence>
<gene>
    <name evidence="2" type="ORF">HPB52_000525</name>
</gene>
<protein>
    <submittedName>
        <fullName evidence="2">Uncharacterized protein</fullName>
    </submittedName>
</protein>
<dbReference type="AlphaFoldDB" id="A0A9D4Q849"/>
<feature type="region of interest" description="Disordered" evidence="1">
    <location>
        <begin position="1"/>
        <end position="60"/>
    </location>
</feature>
<sequence>MATAQDGGKQGGVESDGTPTSSKKSNGDGVKGASDSVVETPNGLELNSAYKPDADPSSSQANNMAVAFELNL</sequence>
<comment type="caution">
    <text evidence="2">The sequence shown here is derived from an EMBL/GenBank/DDBJ whole genome shotgun (WGS) entry which is preliminary data.</text>
</comment>
<evidence type="ECO:0000313" key="2">
    <source>
        <dbReference type="EMBL" id="KAH7971605.1"/>
    </source>
</evidence>